<proteinExistence type="predicted"/>
<name>A0A9W4SXI8_9GLOM</name>
<comment type="caution">
    <text evidence="1">The sequence shown here is derived from an EMBL/GenBank/DDBJ whole genome shotgun (WGS) entry which is preliminary data.</text>
</comment>
<dbReference type="EMBL" id="CAMKVN010003633">
    <property type="protein sequence ID" value="CAI2185256.1"/>
    <property type="molecule type" value="Genomic_DNA"/>
</dbReference>
<protein>
    <submittedName>
        <fullName evidence="1">5049_t:CDS:1</fullName>
    </submittedName>
</protein>
<dbReference type="AlphaFoldDB" id="A0A9W4SXI8"/>
<organism evidence="1 2">
    <name type="scientific">Funneliformis geosporum</name>
    <dbReference type="NCBI Taxonomy" id="1117311"/>
    <lineage>
        <taxon>Eukaryota</taxon>
        <taxon>Fungi</taxon>
        <taxon>Fungi incertae sedis</taxon>
        <taxon>Mucoromycota</taxon>
        <taxon>Glomeromycotina</taxon>
        <taxon>Glomeromycetes</taxon>
        <taxon>Glomerales</taxon>
        <taxon>Glomeraceae</taxon>
        <taxon>Funneliformis</taxon>
    </lineage>
</organism>
<evidence type="ECO:0000313" key="1">
    <source>
        <dbReference type="EMBL" id="CAI2185256.1"/>
    </source>
</evidence>
<sequence>MNFGYIHQVCDGQVYTEKLQKTVSAKAKYVRSLGIARKALDLAQKLNCYNELNGILQTAMDKENIKDNHQENGEPNIICSNPVTSRVHGRPPNRYLSEGETANQNKKRKVTNLELEHTTENEVNGGDDKKQRRCNGCKGIGHDLRNC</sequence>
<evidence type="ECO:0000313" key="2">
    <source>
        <dbReference type="Proteomes" id="UP001153678"/>
    </source>
</evidence>
<reference evidence="1" key="1">
    <citation type="submission" date="2022-08" db="EMBL/GenBank/DDBJ databases">
        <authorList>
            <person name="Kallberg Y."/>
            <person name="Tangrot J."/>
            <person name="Rosling A."/>
        </authorList>
    </citation>
    <scope>NUCLEOTIDE SEQUENCE</scope>
    <source>
        <strain evidence="1">Wild A</strain>
    </source>
</reference>
<gene>
    <name evidence="1" type="ORF">FWILDA_LOCUS11985</name>
</gene>
<accession>A0A9W4SXI8</accession>
<dbReference type="Proteomes" id="UP001153678">
    <property type="component" value="Unassembled WGS sequence"/>
</dbReference>
<dbReference type="OrthoDB" id="2440459at2759"/>
<keyword evidence="2" id="KW-1185">Reference proteome</keyword>